<dbReference type="AlphaFoldDB" id="A0A2H3DAL3"/>
<keyword evidence="2" id="KW-1133">Transmembrane helix</keyword>
<dbReference type="EMBL" id="KZ293697">
    <property type="protein sequence ID" value="PBK84526.1"/>
    <property type="molecule type" value="Genomic_DNA"/>
</dbReference>
<feature type="compositionally biased region" description="Basic and acidic residues" evidence="1">
    <location>
        <begin position="177"/>
        <end position="187"/>
    </location>
</feature>
<organism evidence="3 4">
    <name type="scientific">Armillaria gallica</name>
    <name type="common">Bulbous honey fungus</name>
    <name type="synonym">Armillaria bulbosa</name>
    <dbReference type="NCBI Taxonomy" id="47427"/>
    <lineage>
        <taxon>Eukaryota</taxon>
        <taxon>Fungi</taxon>
        <taxon>Dikarya</taxon>
        <taxon>Basidiomycota</taxon>
        <taxon>Agaricomycotina</taxon>
        <taxon>Agaricomycetes</taxon>
        <taxon>Agaricomycetidae</taxon>
        <taxon>Agaricales</taxon>
        <taxon>Marasmiineae</taxon>
        <taxon>Physalacriaceae</taxon>
        <taxon>Armillaria</taxon>
    </lineage>
</organism>
<dbReference type="InParanoid" id="A0A2H3DAL3"/>
<keyword evidence="2" id="KW-0812">Transmembrane</keyword>
<dbReference type="STRING" id="47427.A0A2H3DAL3"/>
<gene>
    <name evidence="3" type="ORF">ARMGADRAFT_1037025</name>
</gene>
<accession>A0A2H3DAL3</accession>
<evidence type="ECO:0000313" key="4">
    <source>
        <dbReference type="Proteomes" id="UP000217790"/>
    </source>
</evidence>
<sequence length="292" mass="33482">MILCDTILDPRFIILDLDSTILEDCKFKVALALEFEHHVLAFRANDKNTRVFWFATEEYHVKNWSYIPHMLRPSLASFDLKSYLSGFNELSLSSQPYTFVDSLAFYDGFLAMIVWFIVLIRKRKQIMVQKHEANCLFTKYHSHGHSEDLEAAELKHKQPARTPSPSSSVDEDDLFDVDDRKDPSEDKGIGVYASSEILHKTGIPPMTPTREVFCSPSHTQGFACHNGDLQTLLSIARQHIDPFELSIILDALHTPGHLRHLIFGSCNNPEYLDHNNHLDLKIYNTLEVLARL</sequence>
<evidence type="ECO:0000256" key="2">
    <source>
        <dbReference type="SAM" id="Phobius"/>
    </source>
</evidence>
<feature type="transmembrane region" description="Helical" evidence="2">
    <location>
        <begin position="103"/>
        <end position="120"/>
    </location>
</feature>
<evidence type="ECO:0000256" key="1">
    <source>
        <dbReference type="SAM" id="MobiDB-lite"/>
    </source>
</evidence>
<feature type="region of interest" description="Disordered" evidence="1">
    <location>
        <begin position="152"/>
        <end position="187"/>
    </location>
</feature>
<reference evidence="4" key="1">
    <citation type="journal article" date="2017" name="Nat. Ecol. Evol.">
        <title>Genome expansion and lineage-specific genetic innovations in the forest pathogenic fungi Armillaria.</title>
        <authorList>
            <person name="Sipos G."/>
            <person name="Prasanna A.N."/>
            <person name="Walter M.C."/>
            <person name="O'Connor E."/>
            <person name="Balint B."/>
            <person name="Krizsan K."/>
            <person name="Kiss B."/>
            <person name="Hess J."/>
            <person name="Varga T."/>
            <person name="Slot J."/>
            <person name="Riley R."/>
            <person name="Boka B."/>
            <person name="Rigling D."/>
            <person name="Barry K."/>
            <person name="Lee J."/>
            <person name="Mihaltcheva S."/>
            <person name="LaButti K."/>
            <person name="Lipzen A."/>
            <person name="Waldron R."/>
            <person name="Moloney N.M."/>
            <person name="Sperisen C."/>
            <person name="Kredics L."/>
            <person name="Vagvoelgyi C."/>
            <person name="Patrignani A."/>
            <person name="Fitzpatrick D."/>
            <person name="Nagy I."/>
            <person name="Doyle S."/>
            <person name="Anderson J.B."/>
            <person name="Grigoriev I.V."/>
            <person name="Gueldener U."/>
            <person name="Muensterkoetter M."/>
            <person name="Nagy L.G."/>
        </authorList>
    </citation>
    <scope>NUCLEOTIDE SEQUENCE [LARGE SCALE GENOMIC DNA]</scope>
    <source>
        <strain evidence="4">Ar21-2</strain>
    </source>
</reference>
<name>A0A2H3DAL3_ARMGA</name>
<evidence type="ECO:0000313" key="3">
    <source>
        <dbReference type="EMBL" id="PBK84526.1"/>
    </source>
</evidence>
<dbReference type="OrthoDB" id="3070350at2759"/>
<keyword evidence="4" id="KW-1185">Reference proteome</keyword>
<proteinExistence type="predicted"/>
<protein>
    <submittedName>
        <fullName evidence="3">Uncharacterized protein</fullName>
    </submittedName>
</protein>
<dbReference type="Proteomes" id="UP000217790">
    <property type="component" value="Unassembled WGS sequence"/>
</dbReference>
<keyword evidence="2" id="KW-0472">Membrane</keyword>